<dbReference type="Gene3D" id="3.40.47.10">
    <property type="match status" value="3"/>
</dbReference>
<evidence type="ECO:0000256" key="6">
    <source>
        <dbReference type="ARBA" id="ARBA00023315"/>
    </source>
</evidence>
<dbReference type="PROSITE" id="PS52004">
    <property type="entry name" value="KS3_2"/>
    <property type="match status" value="3"/>
</dbReference>
<evidence type="ECO:0000256" key="5">
    <source>
        <dbReference type="ARBA" id="ARBA00023268"/>
    </source>
</evidence>
<dbReference type="Gene3D" id="1.10.1200.10">
    <property type="entry name" value="ACP-like"/>
    <property type="match status" value="3"/>
</dbReference>
<dbReference type="InterPro" id="IPR013968">
    <property type="entry name" value="PKS_KR"/>
</dbReference>
<feature type="domain" description="Ketosynthase family 3 (KS3)" evidence="10">
    <location>
        <begin position="855"/>
        <end position="1273"/>
    </location>
</feature>
<dbReference type="InterPro" id="IPR050091">
    <property type="entry name" value="PKS_NRPS_Biosynth_Enz"/>
</dbReference>
<dbReference type="Pfam" id="PF13602">
    <property type="entry name" value="ADH_zinc_N_2"/>
    <property type="match status" value="1"/>
</dbReference>
<dbReference type="InterPro" id="IPR036736">
    <property type="entry name" value="ACP-like_sf"/>
</dbReference>
<dbReference type="InterPro" id="IPR036291">
    <property type="entry name" value="NAD(P)-bd_dom_sf"/>
</dbReference>
<dbReference type="Proteomes" id="UP000503540">
    <property type="component" value="Chromosome"/>
</dbReference>
<dbReference type="SUPFAM" id="SSF47336">
    <property type="entry name" value="ACP-like"/>
    <property type="match status" value="3"/>
</dbReference>
<dbReference type="InterPro" id="IPR020841">
    <property type="entry name" value="PKS_Beta-ketoAc_synthase_dom"/>
</dbReference>
<feature type="domain" description="Ketosynthase family 3 (KS3)" evidence="10">
    <location>
        <begin position="2892"/>
        <end position="3313"/>
    </location>
</feature>
<dbReference type="InterPro" id="IPR018201">
    <property type="entry name" value="Ketoacyl_synth_AS"/>
</dbReference>
<dbReference type="Pfam" id="PF08659">
    <property type="entry name" value="KR"/>
    <property type="match status" value="2"/>
</dbReference>
<dbReference type="Pfam" id="PF00550">
    <property type="entry name" value="PP-binding"/>
    <property type="match status" value="3"/>
</dbReference>
<keyword evidence="4" id="KW-0521">NADP</keyword>
<dbReference type="InterPro" id="IPR055123">
    <property type="entry name" value="SpnB-like_Rossmann"/>
</dbReference>
<dbReference type="SMART" id="SM00825">
    <property type="entry name" value="PKS_KS"/>
    <property type="match status" value="3"/>
</dbReference>
<dbReference type="GO" id="GO:0004312">
    <property type="term" value="F:fatty acid synthase activity"/>
    <property type="evidence" value="ECO:0007669"/>
    <property type="project" value="TreeGrafter"/>
</dbReference>
<dbReference type="PROSITE" id="PS52019">
    <property type="entry name" value="PKS_MFAS_DH"/>
    <property type="match status" value="2"/>
</dbReference>
<feature type="active site" description="Proton acceptor; for dehydratase activity" evidence="7">
    <location>
        <position position="2085"/>
    </location>
</feature>
<dbReference type="Pfam" id="PF02801">
    <property type="entry name" value="Ketoacyl-synt_C"/>
    <property type="match status" value="3"/>
</dbReference>
<dbReference type="InterPro" id="IPR020806">
    <property type="entry name" value="PKS_PP-bd"/>
</dbReference>
<dbReference type="Gene3D" id="3.10.129.110">
    <property type="entry name" value="Polyketide synthase dehydratase"/>
    <property type="match status" value="2"/>
</dbReference>
<dbReference type="FunFam" id="3.40.366.10:FF:000002">
    <property type="entry name" value="Probable polyketide synthase 2"/>
    <property type="match status" value="2"/>
</dbReference>
<dbReference type="InterPro" id="IPR001227">
    <property type="entry name" value="Ac_transferase_dom_sf"/>
</dbReference>
<dbReference type="InterPro" id="IPR016039">
    <property type="entry name" value="Thiolase-like"/>
</dbReference>
<dbReference type="PROSITE" id="PS00606">
    <property type="entry name" value="KS3_1"/>
    <property type="match status" value="2"/>
</dbReference>
<gene>
    <name evidence="12" type="ORF">F5544_10505</name>
</gene>
<dbReference type="Pfam" id="PF00109">
    <property type="entry name" value="ketoacyl-synt"/>
    <property type="match status" value="3"/>
</dbReference>
<feature type="region of interest" description="N-terminal hotdog fold" evidence="7">
    <location>
        <begin position="2053"/>
        <end position="2177"/>
    </location>
</feature>
<protein>
    <submittedName>
        <fullName evidence="12">SDR family NAD(P)-dependent oxidoreductase</fullName>
    </submittedName>
</protein>
<dbReference type="GO" id="GO:0016491">
    <property type="term" value="F:oxidoreductase activity"/>
    <property type="evidence" value="ECO:0007669"/>
    <property type="project" value="InterPro"/>
</dbReference>
<dbReference type="InterPro" id="IPR020843">
    <property type="entry name" value="ER"/>
</dbReference>
<dbReference type="GO" id="GO:0031177">
    <property type="term" value="F:phosphopantetheine binding"/>
    <property type="evidence" value="ECO:0007669"/>
    <property type="project" value="InterPro"/>
</dbReference>
<feature type="domain" description="Carrier" evidence="9">
    <location>
        <begin position="4838"/>
        <end position="4916"/>
    </location>
</feature>
<dbReference type="SUPFAM" id="SSF50129">
    <property type="entry name" value="GroES-like"/>
    <property type="match status" value="1"/>
</dbReference>
<dbReference type="FunFam" id="3.30.70.250:FF:000003">
    <property type="entry name" value="Polyketide beta-ketoacyl synthase Pks3"/>
    <property type="match status" value="1"/>
</dbReference>
<dbReference type="SMART" id="SM00823">
    <property type="entry name" value="PKS_PP"/>
    <property type="match status" value="3"/>
</dbReference>
<evidence type="ECO:0000256" key="2">
    <source>
        <dbReference type="ARBA" id="ARBA00022553"/>
    </source>
</evidence>
<evidence type="ECO:0000259" key="9">
    <source>
        <dbReference type="PROSITE" id="PS50075"/>
    </source>
</evidence>
<dbReference type="Gene3D" id="3.40.50.11460">
    <property type="match status" value="1"/>
</dbReference>
<feature type="region of interest" description="Disordered" evidence="8">
    <location>
        <begin position="618"/>
        <end position="680"/>
    </location>
</feature>
<dbReference type="InterPro" id="IPR042104">
    <property type="entry name" value="PKS_dehydratase_sf"/>
</dbReference>
<keyword evidence="2" id="KW-0597">Phosphoprotein</keyword>
<dbReference type="InterPro" id="IPR013154">
    <property type="entry name" value="ADH-like_N"/>
</dbReference>
<dbReference type="SMART" id="SM01294">
    <property type="entry name" value="PKS_PP_betabranch"/>
    <property type="match status" value="1"/>
</dbReference>
<dbReference type="InterPro" id="IPR014030">
    <property type="entry name" value="Ketoacyl_synth_N"/>
</dbReference>
<keyword evidence="5" id="KW-0511">Multifunctional enzyme</keyword>
<dbReference type="Gene3D" id="3.40.50.720">
    <property type="entry name" value="NAD(P)-binding Rossmann-like Domain"/>
    <property type="match status" value="2"/>
</dbReference>
<feature type="region of interest" description="C-terminal hotdog fold" evidence="7">
    <location>
        <begin position="2187"/>
        <end position="2323"/>
    </location>
</feature>
<keyword evidence="1" id="KW-0596">Phosphopantetheine</keyword>
<dbReference type="CDD" id="cd00833">
    <property type="entry name" value="PKS"/>
    <property type="match status" value="3"/>
</dbReference>
<dbReference type="PROSITE" id="PS50075">
    <property type="entry name" value="CARRIER"/>
    <property type="match status" value="3"/>
</dbReference>
<dbReference type="SMART" id="SM00826">
    <property type="entry name" value="PKS_DH"/>
    <property type="match status" value="2"/>
</dbReference>
<dbReference type="GO" id="GO:0006633">
    <property type="term" value="P:fatty acid biosynthetic process"/>
    <property type="evidence" value="ECO:0007669"/>
    <property type="project" value="InterPro"/>
</dbReference>
<organism evidence="12 13">
    <name type="scientific">Nocardia arthritidis</name>
    <dbReference type="NCBI Taxonomy" id="228602"/>
    <lineage>
        <taxon>Bacteria</taxon>
        <taxon>Bacillati</taxon>
        <taxon>Actinomycetota</taxon>
        <taxon>Actinomycetes</taxon>
        <taxon>Mycobacteriales</taxon>
        <taxon>Nocardiaceae</taxon>
        <taxon>Nocardia</taxon>
    </lineage>
</organism>
<dbReference type="CDD" id="cd05195">
    <property type="entry name" value="enoyl_red"/>
    <property type="match status" value="1"/>
</dbReference>
<dbReference type="PANTHER" id="PTHR43775">
    <property type="entry name" value="FATTY ACID SYNTHASE"/>
    <property type="match status" value="1"/>
</dbReference>
<dbReference type="InterPro" id="IPR014043">
    <property type="entry name" value="Acyl_transferase_dom"/>
</dbReference>
<feature type="active site" description="Proton donor; for dehydratase activity" evidence="7">
    <location>
        <position position="4033"/>
    </location>
</feature>
<dbReference type="InterPro" id="IPR049552">
    <property type="entry name" value="PKS_DH_N"/>
</dbReference>
<dbReference type="SUPFAM" id="SSF52151">
    <property type="entry name" value="FabD/lysophospholipase-like"/>
    <property type="match status" value="3"/>
</dbReference>
<keyword evidence="3" id="KW-0808">Transferase</keyword>
<evidence type="ECO:0000313" key="13">
    <source>
        <dbReference type="Proteomes" id="UP000503540"/>
    </source>
</evidence>
<dbReference type="Pfam" id="PF22953">
    <property type="entry name" value="SpnB_Rossmann"/>
    <property type="match status" value="1"/>
</dbReference>
<evidence type="ECO:0000256" key="4">
    <source>
        <dbReference type="ARBA" id="ARBA00022857"/>
    </source>
</evidence>
<dbReference type="Pfam" id="PF16197">
    <property type="entry name" value="KAsynt_C_assoc"/>
    <property type="match status" value="3"/>
</dbReference>
<feature type="domain" description="Carrier" evidence="9">
    <location>
        <begin position="763"/>
        <end position="838"/>
    </location>
</feature>
<dbReference type="Gene3D" id="3.90.180.10">
    <property type="entry name" value="Medium-chain alcohol dehydrogenases, catalytic domain"/>
    <property type="match status" value="1"/>
</dbReference>
<dbReference type="InterPro" id="IPR049551">
    <property type="entry name" value="PKS_DH_C"/>
</dbReference>
<dbReference type="Pfam" id="PF21089">
    <property type="entry name" value="PKS_DH_N"/>
    <property type="match status" value="2"/>
</dbReference>
<feature type="domain" description="PKS/mFAS DH" evidence="11">
    <location>
        <begin position="3793"/>
        <end position="4110"/>
    </location>
</feature>
<dbReference type="Gene3D" id="3.40.366.10">
    <property type="entry name" value="Malonyl-Coenzyme A Acyl Carrier Protein, domain 2"/>
    <property type="match status" value="4"/>
</dbReference>
<dbReference type="SMART" id="SM00829">
    <property type="entry name" value="PKS_ER"/>
    <property type="match status" value="1"/>
</dbReference>
<dbReference type="Pfam" id="PF08240">
    <property type="entry name" value="ADH_N"/>
    <property type="match status" value="1"/>
</dbReference>
<dbReference type="KEGG" id="nah:F5544_10505"/>
<keyword evidence="13" id="KW-1185">Reference proteome</keyword>
<evidence type="ECO:0000259" key="11">
    <source>
        <dbReference type="PROSITE" id="PS52019"/>
    </source>
</evidence>
<feature type="domain" description="PKS/mFAS DH" evidence="11">
    <location>
        <begin position="2053"/>
        <end position="2323"/>
    </location>
</feature>
<dbReference type="SUPFAM" id="SSF55048">
    <property type="entry name" value="Probable ACP-binding domain of malonyl-CoA ACP transacylase"/>
    <property type="match status" value="3"/>
</dbReference>
<dbReference type="InterPro" id="IPR009081">
    <property type="entry name" value="PP-bd_ACP"/>
</dbReference>
<evidence type="ECO:0000256" key="7">
    <source>
        <dbReference type="PROSITE-ProRule" id="PRU01363"/>
    </source>
</evidence>
<dbReference type="SUPFAM" id="SSF51735">
    <property type="entry name" value="NAD(P)-binding Rossmann-fold domains"/>
    <property type="match status" value="5"/>
</dbReference>
<feature type="region of interest" description="N-terminal hotdog fold" evidence="7">
    <location>
        <begin position="3793"/>
        <end position="3930"/>
    </location>
</feature>
<feature type="active site" description="Proton acceptor; for dehydratase activity" evidence="7">
    <location>
        <position position="3823"/>
    </location>
</feature>
<dbReference type="PANTHER" id="PTHR43775:SF51">
    <property type="entry name" value="INACTIVE PHENOLPHTHIOCEROL SYNTHESIS POLYKETIDE SYNTHASE TYPE I PKS1-RELATED"/>
    <property type="match status" value="1"/>
</dbReference>
<feature type="region of interest" description="Disordered" evidence="8">
    <location>
        <begin position="3935"/>
        <end position="3971"/>
    </location>
</feature>
<dbReference type="EMBL" id="CP046172">
    <property type="protein sequence ID" value="QIS09999.1"/>
    <property type="molecule type" value="Genomic_DNA"/>
</dbReference>
<dbReference type="InterPro" id="IPR020807">
    <property type="entry name" value="PKS_DH"/>
</dbReference>
<dbReference type="InterPro" id="IPR014031">
    <property type="entry name" value="Ketoacyl_synth_C"/>
</dbReference>
<accession>A0A6G9Y9U8</accession>
<dbReference type="Pfam" id="PF00698">
    <property type="entry name" value="Acyl_transf_1"/>
    <property type="match status" value="3"/>
</dbReference>
<dbReference type="InterPro" id="IPR049900">
    <property type="entry name" value="PKS_mFAS_DH"/>
</dbReference>
<evidence type="ECO:0000313" key="12">
    <source>
        <dbReference type="EMBL" id="QIS09999.1"/>
    </source>
</evidence>
<dbReference type="Pfam" id="PF14765">
    <property type="entry name" value="PS-DH"/>
    <property type="match status" value="2"/>
</dbReference>
<sequence>MADEVAIVGMSCRVPGAESVAEYWRLLRDGVDATGAGTPRDRRLARVRRFDAAFFGIAPHEADSMDPQQRLTLELSWQALEDAGIAPAVLRGSAAGVFIGVCASDYLALLDDSKQAVPQHAMTGLHRSVIANRVSHHLDWHGPSLTVDAGQASSLAAIHLACASVRSGESRLAVAGGVQLNPSEQSARIAEGFGGLSDAGRVRTFDAAADGYVRGEGAAFVVLKRLAEARADGDRVYAVIRGSAVNHDGTGVGLVVPNARAQAEVLRAAHRRAGIEPAAVQYVELHGTGTRVGDPIEAEALGLVFGAGRTGRPALRVGSTKTNIGHLEGAAGAIGLVKTALAVSHGVLPASLHFENPNPAIPFDELPVEVQTAQTPWPDAGAERIAGVSSFSVGGTNCHVVLAEPPAALARNRESGPAASARMLPWVLSARDDRALRAQARRLAEQLAENGSRPADLAYSLAATREAMEYRAIVLADSVATAGPLLREVADGTRTGVVDRIVFELAENPSGAARLAARLLVRSALFREQLAAVDPFFGRSVVDDLLAGEPESISRPVHFAILSALVEFWRRHGIDPAGLRAAGPVSLLAAAVAAGALPLREAAGIASRADAQPETIAEPRIPVFVAGPTESPSASDDPRCLPADGNAAESSCAPADFASAEVGGPHRSTADTGELPHAPASTEAGNIAASLSASDIAELLCAPDAFASIAPRDLPVGMVAMDTAFGGGSPEFVDLPLYAFQGDDHWWSSTEEVAAQENSPRPRTAGELRDAVRAEIAAVLGDETADPTSTFRDLGFGSLLAVELRNRLSALTGLRLPTTVVFDHPTPDLLAAHLVALSAGTPVDEPVPVVSAHGDEPIAIVAMACRYPGGIRSPEDLWRVVVDGVDAISPFPADRGWDMAALADDPAVVVREGGFLRDVDQFDAAFFGIAPREAQAMDPQQRLLLECAWETFERAAMDPMSLRGSRTGVFIGTIAQEYGPRLPEAGESTGLLFTGTTSSVASGRVAYVFGLEGPALTIDTACSSSLVALHQAALSLRSGECGLALAGGVTVLPSTGMVTEFSRLGALSADGRCRAFAAGASGFGLAEGVGLLLLERLSDARRLGHPVLAVLRGSAVNQDGASNGLTAPNESAQRQVIAQALRSGGLTPADVDAVEAHGTGTALGDPIEAHALLATYGRDRERPLLLGSLKSNIGHAQAAAGVGGVIKMVLALRHELLPKTLHAEQPTAHIDWASAPMRLLTEPVPWPRRDRVRRAGVSSFGVSGTNAHVIVEQAPEEPPSVPVRTDVALPLLISAKTRQALRDRAQQLDATLAADPGIDIAELAASLAITRTHFPCRVTIPPGEPAAVRDALRQLAAGETDPRVVSNAGRTVFVFPGQGSQWVGMGRALLAASPVFARQLRRCADALAPHLDCDVVEVLRRGDAADFERVEIIQPVLFAVMVSLARLWQAYGVEPDAVVGHSQGEIAAAHIAGALSLADAAYISAVRVRLLQDLAGTGTMASVPLPADRVAQRLAEYPDIYVACVNSPFQTVVSGGMAVVREVVARWQDEGVEAKTIPVDYASHCPHIDAMRDELLAALRDVTPKAADIAFYSTVEAGVVDTTRLTAEYWCRNMREPVRLAETARALIAAGHDTFIEASPHPILTVALEQTSGTTDIDATVLPTLHREQGGVADLYGALGQAHLAGRSVDWAAVRADTAGRGGIVFVFPGQGSQWVGMGRALLDSSPVFAHHLRACADALAAHVDFDVVEVLRRGDAADFGHAETIQPILFAVMVSLARLWQAYGVEPDAVVGHSQGEIAAAHIAGALSLADAAYICVARATTMEPLSGTGTMASVPLPVERTEPWLADYPDLYVAGANSPVQTIVSGGRAAIAALIARLREAGITAKPIAMDYASHSPHVDVVREDLLTALRDVTPEPSDIACYSSVRGAVIDTRELTAEYWWQNLREPVRWDATVRALIAAGHRVFVEVSPHPILTVAVEQIAETVPDAEIAALATVRRGRDGLDEFTASIDQVLGGTDRTLGVPRIALPTYPFQRERFWLTGQHRRRRGHPVLDTRTDLAGRDEIVFGGTLGLDTHPWLTDHVVEGMVLLPGTLFLTAAAHAAQAIGYRVVDELTLQTPAFVPEQGGLELQLVVGAPDADGRRQLTVHSRRSARADASWQAHATGALAPGEPVAVERITWPPAGEPVTADEIYDRLTDLGYEYGPAFQGIQAAWRVNDSIYLSLSLPENIETRGYDVHPALLDAALQMAALDGATAAGRVVLPFAWHGVRVGEAPSSTLRARLTFTSDQTMSAVLWDEEGNPVVTADKLTLRPLPAAAADASEVVRQCLFRVGWEPLAASGIPLRQTDTWAVLGDPAALAPDLDGIRVATDLAQLAESVPQVIFVPLIAAGIDPAATIPAAVSAAVHAVLGLVQAWLADRRFARSRLVFVTRAAVGTETDTGPMDLVNAPIWGLLRSAQSEHPDRFVLLDVDDTASADLIARALGSGEPELALRENRLLAPRLTRYQPTAPAVPFDAESRVLITGGLGAIGTLVAKHLVRRHGVRRMILVGRGGSDSPHAAAVVAELAGLGATAEVHACDAADRDALAALLAEVCADGPLDAVVHAAGVLRDATVQLMTPEQVDIALRPKVAAAWNLHELTKELPLRAFLVFSSIAATLGNAGQANYAAGNAFLDAIAQQRTRLGLPGKSCIWGLWSLPDGMAAGLGDVDLRRLARAGVLPITADDGMELFDAVAGADLPAVVAARFDTQALRGLRAVRPLLSGLIRRPARRAAADTPDDSSAWVRRMRALPAAERAAAALRSVLAEVGVVAGGGSVDAGMTFRDLGFGSLMAVELRNRLVAATGLRLSSTTVFDHPTPILLSEHLAALVGAAEAEPVRAPAAVTAPERDPIAIVGMACRYPGGVESPERLWQLAADGVDAIGAFPADRGWDLAALFDRGIGTSYAREGGFVSGVDLFDAAFFGVSPREAAAMDPQQRLLLETVWEVLERAGIVPETLRGTETGVFIGASSIDYGPRLHQPTPESAGYLLTGTAASVLSGRVAYSLGLEGPAITVDTACSSSLVALHLAARSLRSGECSLAVAGGVTVLSTPGIFAEFSRQQGLSADGRCRAFSADANGTGAAEGVGVLLVERLSDARRLGHPVLAVLRGSAVNQDGASNGLTAPNGLAQRRVIEQALRSAGLTPDEVDAVEAHGTGTRLGDPIEAQAVLATYGRDRERPLWLGSLKSNIGHAQAAAGVGGVIKMVQALRHELLPRTLHVSEPTPHVDWAAAPVRLLTEPVPWPRDTRVRRAAVSSFGISGTNAHVIVEQAPDPVDDAPPERGPVVPLPLLLSAKTEPALRDQARRLHTLLTERPELELADAATTLATARTHFAHRAAVTAADRSGMLESLAALADSGTAAPRETSAAGVTFLFAGQGTQRPGMGAELYQQFPAFAEAFDRVCAAFAPHLTRPLPDIVFARPDSPEAELLRDTAYAQPALFAYEVALYRLVHSWGLRPDTVLGHSLGELVAAHIAGVLTLDDAATLVAARGRLMGSVSEPGAMVSVHAGIGAVQRVLAGAGDRAGIAAVNGDRSIVVSGAADVVGAVADRLAAQGVKTTALEVRSAFHSPLMDAVRAEFGGIAAELTYHQPELRMISTVTGRVVGGTEPLDARYWVQQLREPVLFAAGLRAAESAGAGNFVEIGPDGTLSGLVRAAANGSVYTLPSGSAGYHPPLTAHGVVPLQRRDRPEALTLMGALGAAHVAGIDIDWPRVVAPWGGRRIPLPTYAFQRRRYWLAPATAPAVRGRLGHPILGAGVPDADRTVWSGSIALAEHPWLAAHVVGGRTILPAPVHLELAHRAAVEAGYAGVAELTVERQLPIPATGGVDVRVVLEADSNSLVVYGKSDGDADWVRYAGGAPATEAAVPGENSEPQTMGPGQQAVFEAETEPPTYAQPQAMPETNPQPRLGAEPETETAPDPETTSPPIDRDEIYRRLAEVGLNYGPELRGLTALRLPNRTSRAANEIRAEAELLAPLPTEAQSYDLHPALLDTVMQAIAVAAAVDGGPMRIPVAWKGYRVYRPGVSHVGVRIVRRGDDDYRVELRDRAGAPVAAIDSVTVRATATPSERAELRRYSWTPVFDDGSVRDTPRVAVLTKRAGAAVDRLGECLRADIHADVIGLLTALGAAGRGTPECVVLPYADGDLRTVLTEVREQIQQVCAATELARCRIVVLTRGALSVDAEPRAVDPVARAVWGMVRALRPAAEQPLFLIDEDGSDAAAAVLDRALLGDESRLAVRGGRMYRADLVEQSAPALELPPDPFWRLNYAAVGAPDDITVVVAPRSNRPLVRHEVRVALHTAGVNFRDVLMNLGVVSPRAGTPEDSTVQNAEGAGVVLEVGPGVDRLRPGDRVMGLFDEMSPVAIGDHRLLARVPDGWSLADAASVPVAFLTAYYGLSRLGQVRPGERVLIHTATGAVGMAAIQVARQLGAEVFATASPGKWPTLRALGIPDDHIASSRDASFEERFRADTPGRPDIDAVLNSLAGPLTDASLRLLTPPPGARAGRFLDMGKTDPRDPAAVADEYSGVAYSRFDIRDPGPDGVRGLLDELIELFEAGSLTPIPTTVSHVTEARQAFRTMAEARHLGKVVLRLRDWPTDRAVLLTGGMTAAIARHLVGAHGVRSLVFVDGPGQQSDADLVRELGQLGAEIATRTADLGDRTAVAALLDELDRSGIRLGAIVHAAVTPTAPTDLDRILDATAHPAAHLHELTKQLDLSAFVLLAEPAATPEHAAANAYLDGLAEARAAAALPGLSITVRPLEITPQWLRLFDRAVALGSGTVVVASPGDSPAPAAVPETGAATANLLRLICTATAEVLALAPTEVVAPDAHFRELGLTSLGAIELRDRVSEATGVPLPPTLVFDYPTPNDLVEYLGTQSFTRGI</sequence>
<evidence type="ECO:0000256" key="3">
    <source>
        <dbReference type="ARBA" id="ARBA00022679"/>
    </source>
</evidence>
<feature type="domain" description="Ketosynthase family 3 (KS3)" evidence="10">
    <location>
        <begin position="2"/>
        <end position="404"/>
    </location>
</feature>
<dbReference type="FunFam" id="3.40.47.10:FF:000019">
    <property type="entry name" value="Polyketide synthase type I"/>
    <property type="match status" value="2"/>
</dbReference>
<evidence type="ECO:0000259" key="10">
    <source>
        <dbReference type="PROSITE" id="PS52004"/>
    </source>
</evidence>
<dbReference type="InterPro" id="IPR032821">
    <property type="entry name" value="PKS_assoc"/>
</dbReference>
<feature type="domain" description="Carrier" evidence="9">
    <location>
        <begin position="2798"/>
        <end position="2873"/>
    </location>
</feature>
<evidence type="ECO:0000256" key="1">
    <source>
        <dbReference type="ARBA" id="ARBA00022450"/>
    </source>
</evidence>
<name>A0A6G9Y9U8_9NOCA</name>
<evidence type="ECO:0000256" key="8">
    <source>
        <dbReference type="SAM" id="MobiDB-lite"/>
    </source>
</evidence>
<keyword evidence="6" id="KW-0012">Acyltransferase</keyword>
<dbReference type="GO" id="GO:0004315">
    <property type="term" value="F:3-oxoacyl-[acyl-carrier-protein] synthase activity"/>
    <property type="evidence" value="ECO:0007669"/>
    <property type="project" value="InterPro"/>
</dbReference>
<dbReference type="SUPFAM" id="SSF53901">
    <property type="entry name" value="Thiolase-like"/>
    <property type="match status" value="3"/>
</dbReference>
<reference evidence="12 13" key="1">
    <citation type="journal article" date="2019" name="ACS Chem. Biol.">
        <title>Identification and Mobilization of a Cryptic Antibiotic Biosynthesis Gene Locus from a Human-Pathogenic Nocardia Isolate.</title>
        <authorList>
            <person name="Herisse M."/>
            <person name="Ishida K."/>
            <person name="Porter J.L."/>
            <person name="Howden B."/>
            <person name="Hertweck C."/>
            <person name="Stinear T.P."/>
            <person name="Pidot S.J."/>
        </authorList>
    </citation>
    <scope>NUCLEOTIDE SEQUENCE [LARGE SCALE GENOMIC DNA]</scope>
    <source>
        <strain evidence="12 13">AUSMDU00012717</strain>
    </source>
</reference>
<proteinExistence type="predicted"/>
<feature type="region of interest" description="C-terminal hotdog fold" evidence="7">
    <location>
        <begin position="3964"/>
        <end position="4110"/>
    </location>
</feature>
<dbReference type="InterPro" id="IPR057326">
    <property type="entry name" value="KR_dom"/>
</dbReference>
<dbReference type="SMART" id="SM00827">
    <property type="entry name" value="PKS_AT"/>
    <property type="match status" value="3"/>
</dbReference>
<dbReference type="GO" id="GO:0005737">
    <property type="term" value="C:cytoplasm"/>
    <property type="evidence" value="ECO:0007669"/>
    <property type="project" value="TreeGrafter"/>
</dbReference>
<dbReference type="GO" id="GO:0071770">
    <property type="term" value="P:DIM/DIP cell wall layer assembly"/>
    <property type="evidence" value="ECO:0007669"/>
    <property type="project" value="TreeGrafter"/>
</dbReference>
<dbReference type="Gene3D" id="3.30.70.3290">
    <property type="match status" value="3"/>
</dbReference>
<feature type="active site" description="Proton donor; for dehydratase activity" evidence="7">
    <location>
        <position position="2246"/>
    </location>
</feature>
<dbReference type="CDD" id="cd08956">
    <property type="entry name" value="KR_3_FAS_SDR_x"/>
    <property type="match status" value="1"/>
</dbReference>
<dbReference type="InterPro" id="IPR011032">
    <property type="entry name" value="GroES-like_sf"/>
</dbReference>
<dbReference type="SMART" id="SM00822">
    <property type="entry name" value="PKS_KR"/>
    <property type="match status" value="2"/>
</dbReference>
<dbReference type="InterPro" id="IPR016036">
    <property type="entry name" value="Malonyl_transacylase_ACP-bd"/>
</dbReference>
<dbReference type="InterPro" id="IPR016035">
    <property type="entry name" value="Acyl_Trfase/lysoPLipase"/>
</dbReference>
<dbReference type="GO" id="GO:0005886">
    <property type="term" value="C:plasma membrane"/>
    <property type="evidence" value="ECO:0007669"/>
    <property type="project" value="TreeGrafter"/>
</dbReference>